<dbReference type="InterPro" id="IPR011871">
    <property type="entry name" value="Fib_succ_major"/>
</dbReference>
<dbReference type="Pfam" id="PF09603">
    <property type="entry name" value="Fib_succ_major"/>
    <property type="match status" value="1"/>
</dbReference>
<evidence type="ECO:0000313" key="3">
    <source>
        <dbReference type="Proteomes" id="UP001168528"/>
    </source>
</evidence>
<dbReference type="NCBIfam" id="TIGR02145">
    <property type="entry name" value="Fib_succ_major"/>
    <property type="match status" value="1"/>
</dbReference>
<dbReference type="EMBL" id="JAUKPO010000023">
    <property type="protein sequence ID" value="MDO1449895.1"/>
    <property type="molecule type" value="Genomic_DNA"/>
</dbReference>
<protein>
    <submittedName>
        <fullName evidence="2">FISUMP domain-containing protein</fullName>
    </submittedName>
</protein>
<comment type="caution">
    <text evidence="2">The sequence shown here is derived from an EMBL/GenBank/DDBJ whole genome shotgun (WGS) entry which is preliminary data.</text>
</comment>
<keyword evidence="3" id="KW-1185">Reference proteome</keyword>
<evidence type="ECO:0000313" key="2">
    <source>
        <dbReference type="EMBL" id="MDO1449895.1"/>
    </source>
</evidence>
<evidence type="ECO:0000259" key="1">
    <source>
        <dbReference type="Pfam" id="PF09603"/>
    </source>
</evidence>
<feature type="domain" description="Fibrobacter succinogenes major paralogous" evidence="1">
    <location>
        <begin position="267"/>
        <end position="374"/>
    </location>
</feature>
<dbReference type="PROSITE" id="PS51257">
    <property type="entry name" value="PROKAR_LIPOPROTEIN"/>
    <property type="match status" value="1"/>
</dbReference>
<name>A0ABT8RCV4_9BACT</name>
<reference evidence="2" key="1">
    <citation type="submission" date="2023-07" db="EMBL/GenBank/DDBJ databases">
        <title>The genome sequence of Rhodocytophaga aerolata KACC 12507.</title>
        <authorList>
            <person name="Zhang X."/>
        </authorList>
    </citation>
    <scope>NUCLEOTIDE SEQUENCE</scope>
    <source>
        <strain evidence="2">KACC 12507</strain>
    </source>
</reference>
<proteinExistence type="predicted"/>
<sequence length="405" mass="44918">MNNLFSKTVLYVCFALSMLSCEEKEAELEIPGENNSGGIETPVSAIPQEYTGTWYAEHNQGPLSKNWEEKTFQGEQGWKEFRTLVITRDGKNAVEYTTKIMNVLDEVKQYSYKISGTLTYHSSPSTITFHAQRGKMRVFINKYAGYKESDISLKDLENYKTVLAHAQATTYTTSQNFLTAKRLDGGMEISARYLKADGSSGIPGDGGNANPYSVPPASGTYVQMGNHYYPTVKIGKLEWMSVNYAGPGGIKNTEKPQYGTFLKHADLEQLQIPAGWRIPTKKDFLDLLDSQGIEFNEVWGTTDGSDLESKKRLGYLMATTGWLKRDGFANNRSGFNAVPGNLMVSNGNPHGEGTNCLLWTSEIDEEGNPVSFRLIQLPSDTYASFGASVTGFNPPHIPLRLVKDL</sequence>
<gene>
    <name evidence="2" type="ORF">Q0590_26685</name>
</gene>
<dbReference type="RefSeq" id="WP_302040698.1">
    <property type="nucleotide sequence ID" value="NZ_JAUKPO010000023.1"/>
</dbReference>
<accession>A0ABT8RCV4</accession>
<dbReference type="Proteomes" id="UP001168528">
    <property type="component" value="Unassembled WGS sequence"/>
</dbReference>
<organism evidence="2 3">
    <name type="scientific">Rhodocytophaga aerolata</name>
    <dbReference type="NCBI Taxonomy" id="455078"/>
    <lineage>
        <taxon>Bacteria</taxon>
        <taxon>Pseudomonadati</taxon>
        <taxon>Bacteroidota</taxon>
        <taxon>Cytophagia</taxon>
        <taxon>Cytophagales</taxon>
        <taxon>Rhodocytophagaceae</taxon>
        <taxon>Rhodocytophaga</taxon>
    </lineage>
</organism>